<keyword evidence="3" id="KW-0547">Nucleotide-binding</keyword>
<dbReference type="Proteomes" id="UP001381693">
    <property type="component" value="Unassembled WGS sequence"/>
</dbReference>
<feature type="transmembrane region" description="Helical" evidence="1">
    <location>
        <begin position="75"/>
        <end position="99"/>
    </location>
</feature>
<keyword evidence="1" id="KW-1133">Transmembrane helix</keyword>
<evidence type="ECO:0000313" key="4">
    <source>
        <dbReference type="Proteomes" id="UP001381693"/>
    </source>
</evidence>
<dbReference type="PANTHER" id="PTHR19229:SF250">
    <property type="entry name" value="ABC TRANSPORTER DOMAIN-CONTAINING PROTEIN-RELATED"/>
    <property type="match status" value="1"/>
</dbReference>
<protein>
    <submittedName>
        <fullName evidence="3">ATP-binding cassette sub- A member 3</fullName>
    </submittedName>
</protein>
<dbReference type="AlphaFoldDB" id="A0AAN8XHC2"/>
<dbReference type="GO" id="GO:0005524">
    <property type="term" value="F:ATP binding"/>
    <property type="evidence" value="ECO:0007669"/>
    <property type="project" value="UniProtKB-KW"/>
</dbReference>
<sequence length="263" mass="30082">MVSVVRLVLTLVLGGPHHCLDDNNHSYNWNAQERLHSFNNRSHGTICPVGDSGLIWNLICKLLSLHRHFLHQTLCIGNFLSATLATTLGILIWLLSYFIPNGFMSPHYDNYGLAPKLFSCLLPNMASAWSFRIIQMFEGRGVDLGWHNLWEAGHPRDELNIALILIMLAVDSFLFMFLTWYIDRINPGIYGVPLPWYFPFQGRYTRTITHTVKEAVKVVALENIQTVDYKETVIEKMKDVVMERANPLIRQALDKEKTVRGGS</sequence>
<evidence type="ECO:0000256" key="2">
    <source>
        <dbReference type="SAM" id="SignalP"/>
    </source>
</evidence>
<dbReference type="InterPro" id="IPR026082">
    <property type="entry name" value="ABCA"/>
</dbReference>
<dbReference type="GO" id="GO:0140359">
    <property type="term" value="F:ABC-type transporter activity"/>
    <property type="evidence" value="ECO:0007669"/>
    <property type="project" value="InterPro"/>
</dbReference>
<keyword evidence="2" id="KW-0732">Signal</keyword>
<dbReference type="EMBL" id="JAXCGZ010007565">
    <property type="protein sequence ID" value="KAK7079199.1"/>
    <property type="molecule type" value="Genomic_DNA"/>
</dbReference>
<feature type="signal peptide" evidence="2">
    <location>
        <begin position="1"/>
        <end position="19"/>
    </location>
</feature>
<keyword evidence="4" id="KW-1185">Reference proteome</keyword>
<feature type="chain" id="PRO_5042999338" evidence="2">
    <location>
        <begin position="20"/>
        <end position="263"/>
    </location>
</feature>
<keyword evidence="1" id="KW-0812">Transmembrane</keyword>
<dbReference type="PANTHER" id="PTHR19229">
    <property type="entry name" value="ATP-BINDING CASSETTE TRANSPORTER SUBFAMILY A ABCA"/>
    <property type="match status" value="1"/>
</dbReference>
<name>A0AAN8XHC2_HALRR</name>
<keyword evidence="3" id="KW-0067">ATP-binding</keyword>
<evidence type="ECO:0000256" key="1">
    <source>
        <dbReference type="SAM" id="Phobius"/>
    </source>
</evidence>
<accession>A0AAN8XHC2</accession>
<reference evidence="3 4" key="1">
    <citation type="submission" date="2023-11" db="EMBL/GenBank/DDBJ databases">
        <title>Halocaridina rubra genome assembly.</title>
        <authorList>
            <person name="Smith C."/>
        </authorList>
    </citation>
    <scope>NUCLEOTIDE SEQUENCE [LARGE SCALE GENOMIC DNA]</scope>
    <source>
        <strain evidence="3">EP-1</strain>
        <tissue evidence="3">Whole</tissue>
    </source>
</reference>
<proteinExistence type="predicted"/>
<keyword evidence="1" id="KW-0472">Membrane</keyword>
<feature type="transmembrane region" description="Helical" evidence="1">
    <location>
        <begin position="159"/>
        <end position="182"/>
    </location>
</feature>
<organism evidence="3 4">
    <name type="scientific">Halocaridina rubra</name>
    <name type="common">Hawaiian red shrimp</name>
    <dbReference type="NCBI Taxonomy" id="373956"/>
    <lineage>
        <taxon>Eukaryota</taxon>
        <taxon>Metazoa</taxon>
        <taxon>Ecdysozoa</taxon>
        <taxon>Arthropoda</taxon>
        <taxon>Crustacea</taxon>
        <taxon>Multicrustacea</taxon>
        <taxon>Malacostraca</taxon>
        <taxon>Eumalacostraca</taxon>
        <taxon>Eucarida</taxon>
        <taxon>Decapoda</taxon>
        <taxon>Pleocyemata</taxon>
        <taxon>Caridea</taxon>
        <taxon>Atyoidea</taxon>
        <taxon>Atyidae</taxon>
        <taxon>Halocaridina</taxon>
    </lineage>
</organism>
<dbReference type="GO" id="GO:0016020">
    <property type="term" value="C:membrane"/>
    <property type="evidence" value="ECO:0007669"/>
    <property type="project" value="InterPro"/>
</dbReference>
<gene>
    <name evidence="3" type="primary">ABCA3_1</name>
    <name evidence="3" type="ORF">SK128_002294</name>
</gene>
<comment type="caution">
    <text evidence="3">The sequence shown here is derived from an EMBL/GenBank/DDBJ whole genome shotgun (WGS) entry which is preliminary data.</text>
</comment>
<evidence type="ECO:0000313" key="3">
    <source>
        <dbReference type="EMBL" id="KAK7079199.1"/>
    </source>
</evidence>
<dbReference type="GO" id="GO:0005319">
    <property type="term" value="F:lipid transporter activity"/>
    <property type="evidence" value="ECO:0007669"/>
    <property type="project" value="TreeGrafter"/>
</dbReference>